<dbReference type="OrthoDB" id="1931671at2759"/>
<comment type="caution">
    <text evidence="5">The sequence shown here is derived from an EMBL/GenBank/DDBJ whole genome shotgun (WGS) entry which is preliminary data.</text>
</comment>
<dbReference type="AlphaFoldDB" id="A0A6A4PQQ2"/>
<dbReference type="PANTHER" id="PTHR32054:SF31">
    <property type="entry name" value="PROTEIN WEAK CHLOROPLAST MOVEMENT UNDER BLUE LIGHT 1"/>
    <property type="match status" value="1"/>
</dbReference>
<dbReference type="GO" id="GO:0005829">
    <property type="term" value="C:cytosol"/>
    <property type="evidence" value="ECO:0007669"/>
    <property type="project" value="TreeGrafter"/>
</dbReference>
<evidence type="ECO:0000313" key="6">
    <source>
        <dbReference type="Proteomes" id="UP000447434"/>
    </source>
</evidence>
<feature type="compositionally biased region" description="Basic and acidic residues" evidence="4">
    <location>
        <begin position="840"/>
        <end position="852"/>
    </location>
</feature>
<feature type="compositionally biased region" description="Basic and acidic residues" evidence="4">
    <location>
        <begin position="895"/>
        <end position="904"/>
    </location>
</feature>
<keyword evidence="2 3" id="KW-0175">Coiled coil</keyword>
<reference evidence="6" key="1">
    <citation type="journal article" date="2020" name="Nat. Commun.">
        <title>Genome sequence of the cluster root forming white lupin.</title>
        <authorList>
            <person name="Hufnagel B."/>
            <person name="Marques A."/>
            <person name="Soriano A."/>
            <person name="Marques L."/>
            <person name="Divol F."/>
            <person name="Doumas P."/>
            <person name="Sallet E."/>
            <person name="Mancinotti D."/>
            <person name="Carrere S."/>
            <person name="Marande W."/>
            <person name="Arribat S."/>
            <person name="Keller J."/>
            <person name="Huneau C."/>
            <person name="Blein T."/>
            <person name="Aime D."/>
            <person name="Laguerre M."/>
            <person name="Taylor J."/>
            <person name="Schubert V."/>
            <person name="Nelson M."/>
            <person name="Geu-Flores F."/>
            <person name="Crespi M."/>
            <person name="Gallardo-Guerrero K."/>
            <person name="Delaux P.-M."/>
            <person name="Salse J."/>
            <person name="Berges H."/>
            <person name="Guyot R."/>
            <person name="Gouzy J."/>
            <person name="Peret B."/>
        </authorList>
    </citation>
    <scope>NUCLEOTIDE SEQUENCE [LARGE SCALE GENOMIC DNA]</scope>
    <source>
        <strain evidence="6">cv. Amiga</strain>
    </source>
</reference>
<feature type="coiled-coil region" evidence="3">
    <location>
        <begin position="499"/>
        <end position="543"/>
    </location>
</feature>
<evidence type="ECO:0000256" key="3">
    <source>
        <dbReference type="SAM" id="Coils"/>
    </source>
</evidence>
<accession>A0A6A4PQQ2</accession>
<dbReference type="Proteomes" id="UP000447434">
    <property type="component" value="Chromosome 11"/>
</dbReference>
<evidence type="ECO:0000256" key="2">
    <source>
        <dbReference type="ARBA" id="ARBA00023054"/>
    </source>
</evidence>
<feature type="coiled-coil region" evidence="3">
    <location>
        <begin position="411"/>
        <end position="445"/>
    </location>
</feature>
<evidence type="ECO:0000313" key="5">
    <source>
        <dbReference type="EMBL" id="KAE9603594.1"/>
    </source>
</evidence>
<feature type="coiled-coil region" evidence="3">
    <location>
        <begin position="581"/>
        <end position="706"/>
    </location>
</feature>
<feature type="coiled-coil region" evidence="3">
    <location>
        <begin position="308"/>
        <end position="384"/>
    </location>
</feature>
<feature type="region of interest" description="Disordered" evidence="4">
    <location>
        <begin position="840"/>
        <end position="937"/>
    </location>
</feature>
<gene>
    <name evidence="5" type="ORF">Lalb_Chr11g0062551</name>
</gene>
<protein>
    <submittedName>
        <fullName evidence="5">Putative WEB family protein</fullName>
    </submittedName>
</protein>
<organism evidence="5 6">
    <name type="scientific">Lupinus albus</name>
    <name type="common">White lupine</name>
    <name type="synonym">Lupinus termis</name>
    <dbReference type="NCBI Taxonomy" id="3870"/>
    <lineage>
        <taxon>Eukaryota</taxon>
        <taxon>Viridiplantae</taxon>
        <taxon>Streptophyta</taxon>
        <taxon>Embryophyta</taxon>
        <taxon>Tracheophyta</taxon>
        <taxon>Spermatophyta</taxon>
        <taxon>Magnoliopsida</taxon>
        <taxon>eudicotyledons</taxon>
        <taxon>Gunneridae</taxon>
        <taxon>Pentapetalae</taxon>
        <taxon>rosids</taxon>
        <taxon>fabids</taxon>
        <taxon>Fabales</taxon>
        <taxon>Fabaceae</taxon>
        <taxon>Papilionoideae</taxon>
        <taxon>50 kb inversion clade</taxon>
        <taxon>genistoids sensu lato</taxon>
        <taxon>core genistoids</taxon>
        <taxon>Genisteae</taxon>
        <taxon>Lupinus</taxon>
    </lineage>
</organism>
<dbReference type="PANTHER" id="PTHR32054">
    <property type="entry name" value="HEAVY CHAIN, PUTATIVE, EXPRESSED-RELATED-RELATED"/>
    <property type="match status" value="1"/>
</dbReference>
<dbReference type="GO" id="GO:0009904">
    <property type="term" value="P:chloroplast accumulation movement"/>
    <property type="evidence" value="ECO:0007669"/>
    <property type="project" value="TreeGrafter"/>
</dbReference>
<dbReference type="Pfam" id="PF05701">
    <property type="entry name" value="WEMBL"/>
    <property type="match status" value="1"/>
</dbReference>
<dbReference type="EMBL" id="WOCE01000011">
    <property type="protein sequence ID" value="KAE9603594.1"/>
    <property type="molecule type" value="Genomic_DNA"/>
</dbReference>
<name>A0A6A4PQQ2_LUPAL</name>
<comment type="similarity">
    <text evidence="1">Belongs to the WEB family.</text>
</comment>
<evidence type="ECO:0000256" key="1">
    <source>
        <dbReference type="ARBA" id="ARBA00005485"/>
    </source>
</evidence>
<proteinExistence type="inferred from homology"/>
<evidence type="ECO:0000256" key="4">
    <source>
        <dbReference type="SAM" id="MobiDB-lite"/>
    </source>
</evidence>
<sequence length="937" mass="104638">MEDVENKHILESSSKIAEHTPLAEHVEETLPSEFSFKITEEKPLAELIDEKIRSEWLLEVAKETPLVAEHVEDKPIFDSPTKVVGETLLEEHVEDKLLSESFLKVDEATSPIEISELIDTTANQSSTEAPTIPHSNGEMESGTHLLVSELVELVALPNGYYGQTVMQDEHHSIGESTYTANTTIDATERSHQGTLVEEYGLGVVENIFDNHKWQDDVSTITPNNDVDNENIFSGYFAETKDLQNNHNELKIDPPQNNVADGVVGEVDLSNHAKQLDVTRTLIDTAAPFESVKEAVSKFGGIVDWKAHKMQTVERRNLVEEELEKAHEEIPDYRKQAEAAEKGKVQVLKELDSTKRLIEELKVNLERAQTEERQARQDSDLAKLRVEEMEQGIADDSSVAAKAQLEVAKARYSAAISDLTSVKEELEALRKEYASLMTDKDEAITKAEEAVASSKEVEKSMENITIELIATKEMLETAHAAHMEAEEQRIGTVMARDQDFFIWEKEIKQAEEEVQRLKEQILSAKDLKSKLEIASALLLGLKAELSAYMESKLKQEDDEEGISNEDLKVPEKKTHTDIQAAVASATKELEEVKVNIEKATEEVSFLKVAATSLKSELEQEKSTLASIRQREGITFIAVASLKAELDRTRSEIALSQMKEKEAKERMAELPKKLQQTAQEANQANLLAQAAREELQRVAAEVEQAKAGVSTMESRLLAAQKDIEAAKASEKLAIAAIKALQESESTRSSNEVDPSRGVTLSLEEYYELSKRAHDAQERANSRVASVNAEIEIAKRSELKSFEKLDEVNREIAAKRESLKMAMDKAEKAKEGKLGVEQELRKWRAESEQRRKDGEFGQGVVNHSKSPRGSFEGSKETNSFDQAQGAASPAHYISSPKAFEHAGHDKSGLSPESKHGKKKKRSLFPRVLMFFARRKTHSTK</sequence>
<dbReference type="InterPro" id="IPR008545">
    <property type="entry name" value="Web"/>
</dbReference>
<keyword evidence="6" id="KW-1185">Reference proteome</keyword>
<dbReference type="GO" id="GO:0009903">
    <property type="term" value="P:chloroplast avoidance movement"/>
    <property type="evidence" value="ECO:0007669"/>
    <property type="project" value="TreeGrafter"/>
</dbReference>